<keyword evidence="7 13" id="KW-0001">2Fe-2S</keyword>
<dbReference type="HAMAP" id="MF_01694">
    <property type="entry name" value="BioB"/>
    <property type="match status" value="1"/>
</dbReference>
<evidence type="ECO:0000256" key="1">
    <source>
        <dbReference type="ARBA" id="ARBA00004942"/>
    </source>
</evidence>
<comment type="catalytic activity">
    <reaction evidence="12 13">
        <text>(4R,5S)-dethiobiotin + (sulfur carrier)-SH + 2 reduced [2Fe-2S]-[ferredoxin] + 2 S-adenosyl-L-methionine = (sulfur carrier)-H + biotin + 2 5'-deoxyadenosine + 2 L-methionine + 2 oxidized [2Fe-2S]-[ferredoxin]</text>
        <dbReference type="Rhea" id="RHEA:22060"/>
        <dbReference type="Rhea" id="RHEA-COMP:10000"/>
        <dbReference type="Rhea" id="RHEA-COMP:10001"/>
        <dbReference type="Rhea" id="RHEA-COMP:14737"/>
        <dbReference type="Rhea" id="RHEA-COMP:14739"/>
        <dbReference type="ChEBI" id="CHEBI:17319"/>
        <dbReference type="ChEBI" id="CHEBI:29917"/>
        <dbReference type="ChEBI" id="CHEBI:33737"/>
        <dbReference type="ChEBI" id="CHEBI:33738"/>
        <dbReference type="ChEBI" id="CHEBI:57586"/>
        <dbReference type="ChEBI" id="CHEBI:57844"/>
        <dbReference type="ChEBI" id="CHEBI:59789"/>
        <dbReference type="ChEBI" id="CHEBI:64428"/>
        <dbReference type="ChEBI" id="CHEBI:149473"/>
        <dbReference type="EC" id="2.8.1.6"/>
    </reaction>
</comment>
<evidence type="ECO:0000259" key="15">
    <source>
        <dbReference type="PROSITE" id="PS51918"/>
    </source>
</evidence>
<dbReference type="InterPro" id="IPR024177">
    <property type="entry name" value="Biotin_synthase"/>
</dbReference>
<keyword evidence="6 13" id="KW-0949">S-adenosyl-L-methionine</keyword>
<organism evidence="16 17">
    <name type="scientific">Succinatimonas hippei (strain DSM 22608 / JCM 16073 / KCTC 15190 / YIT 12066)</name>
    <dbReference type="NCBI Taxonomy" id="762983"/>
    <lineage>
        <taxon>Bacteria</taxon>
        <taxon>Pseudomonadati</taxon>
        <taxon>Pseudomonadota</taxon>
        <taxon>Gammaproteobacteria</taxon>
        <taxon>Aeromonadales</taxon>
        <taxon>Succinivibrionaceae</taxon>
        <taxon>Succinatimonas</taxon>
    </lineage>
</organism>
<dbReference type="SMART" id="SM00876">
    <property type="entry name" value="BATS"/>
    <property type="match status" value="1"/>
</dbReference>
<evidence type="ECO:0000313" key="17">
    <source>
        <dbReference type="Proteomes" id="UP000018458"/>
    </source>
</evidence>
<dbReference type="GO" id="GO:0051539">
    <property type="term" value="F:4 iron, 4 sulfur cluster binding"/>
    <property type="evidence" value="ECO:0007669"/>
    <property type="project" value="UniProtKB-KW"/>
</dbReference>
<feature type="domain" description="Radical SAM core" evidence="15">
    <location>
        <begin position="74"/>
        <end position="303"/>
    </location>
</feature>
<name>E8LI28_SUCHY</name>
<dbReference type="STRING" id="762983.HMPREF9444_00344"/>
<feature type="binding site" evidence="13 14">
    <location>
        <position position="168"/>
    </location>
    <ligand>
        <name>[2Fe-2S] cluster</name>
        <dbReference type="ChEBI" id="CHEBI:190135"/>
    </ligand>
</feature>
<dbReference type="SUPFAM" id="SSF102114">
    <property type="entry name" value="Radical SAM enzymes"/>
    <property type="match status" value="1"/>
</dbReference>
<dbReference type="Proteomes" id="UP000018458">
    <property type="component" value="Unassembled WGS sequence"/>
</dbReference>
<evidence type="ECO:0000256" key="2">
    <source>
        <dbReference type="ARBA" id="ARBA00010765"/>
    </source>
</evidence>
<dbReference type="PIRSF" id="PIRSF001619">
    <property type="entry name" value="Biotin_synth"/>
    <property type="match status" value="1"/>
</dbReference>
<dbReference type="CDD" id="cd01335">
    <property type="entry name" value="Radical_SAM"/>
    <property type="match status" value="1"/>
</dbReference>
<dbReference type="GO" id="GO:0009102">
    <property type="term" value="P:biotin biosynthetic process"/>
    <property type="evidence" value="ECO:0007669"/>
    <property type="project" value="UniProtKB-UniRule"/>
</dbReference>
<keyword evidence="11 13" id="KW-0411">Iron-sulfur</keyword>
<keyword evidence="17" id="KW-1185">Reference proteome</keyword>
<evidence type="ECO:0000256" key="8">
    <source>
        <dbReference type="ARBA" id="ARBA00022723"/>
    </source>
</evidence>
<gene>
    <name evidence="13 16" type="primary">bioB</name>
    <name evidence="16" type="ORF">HMPREF9444_00344</name>
</gene>
<dbReference type="InterPro" id="IPR010722">
    <property type="entry name" value="BATS_dom"/>
</dbReference>
<keyword evidence="4 13" id="KW-0004">4Fe-4S</keyword>
<evidence type="ECO:0000256" key="5">
    <source>
        <dbReference type="ARBA" id="ARBA00022679"/>
    </source>
</evidence>
<dbReference type="InterPro" id="IPR058240">
    <property type="entry name" value="rSAM_sf"/>
</dbReference>
<evidence type="ECO:0000313" key="16">
    <source>
        <dbReference type="EMBL" id="EFY07850.1"/>
    </source>
</evidence>
<dbReference type="EC" id="2.8.1.6" evidence="3 13"/>
<reference evidence="16 17" key="1">
    <citation type="submission" date="2011-01" db="EMBL/GenBank/DDBJ databases">
        <authorList>
            <person name="Weinstock G."/>
            <person name="Sodergren E."/>
            <person name="Clifton S."/>
            <person name="Fulton L."/>
            <person name="Fulton B."/>
            <person name="Courtney L."/>
            <person name="Fronick C."/>
            <person name="Harrison M."/>
            <person name="Strong C."/>
            <person name="Farmer C."/>
            <person name="Delahaunty K."/>
            <person name="Markovic C."/>
            <person name="Hall O."/>
            <person name="Minx P."/>
            <person name="Tomlinson C."/>
            <person name="Mitreva M."/>
            <person name="Hou S."/>
            <person name="Chen J."/>
            <person name="Wollam A."/>
            <person name="Pepin K.H."/>
            <person name="Johnson M."/>
            <person name="Bhonagiri V."/>
            <person name="Zhang X."/>
            <person name="Suruliraj S."/>
            <person name="Warren W."/>
            <person name="Chinwalla A."/>
            <person name="Mardis E.R."/>
            <person name="Wilson R.K."/>
        </authorList>
    </citation>
    <scope>NUCLEOTIDE SEQUENCE [LARGE SCALE GENOMIC DNA]</scope>
    <source>
        <strain evidence="17">DSM 22608 / JCM 16073 / KCTC 15190 / YIT 12066</strain>
    </source>
</reference>
<comment type="similarity">
    <text evidence="2 13">Belongs to the radical SAM superfamily. Biotin synthase family.</text>
</comment>
<evidence type="ECO:0000256" key="11">
    <source>
        <dbReference type="ARBA" id="ARBA00023014"/>
    </source>
</evidence>
<dbReference type="GO" id="GO:0005506">
    <property type="term" value="F:iron ion binding"/>
    <property type="evidence" value="ECO:0007669"/>
    <property type="project" value="UniProtKB-UniRule"/>
</dbReference>
<dbReference type="PANTHER" id="PTHR22976">
    <property type="entry name" value="BIOTIN SYNTHASE"/>
    <property type="match status" value="1"/>
</dbReference>
<dbReference type="SMART" id="SM00729">
    <property type="entry name" value="Elp3"/>
    <property type="match status" value="1"/>
</dbReference>
<accession>E8LI28</accession>
<dbReference type="UniPathway" id="UPA00078">
    <property type="reaction ID" value="UER00162"/>
</dbReference>
<feature type="binding site" evidence="13 14">
    <location>
        <position position="92"/>
    </location>
    <ligand>
        <name>[4Fe-4S] cluster</name>
        <dbReference type="ChEBI" id="CHEBI:49883"/>
        <note>4Fe-4S-S-AdoMet</note>
    </ligand>
</feature>
<dbReference type="PANTHER" id="PTHR22976:SF2">
    <property type="entry name" value="BIOTIN SYNTHASE, MITOCHONDRIAL"/>
    <property type="match status" value="1"/>
</dbReference>
<comment type="subunit">
    <text evidence="13">Homodimer.</text>
</comment>
<dbReference type="InterPro" id="IPR007197">
    <property type="entry name" value="rSAM"/>
</dbReference>
<evidence type="ECO:0000256" key="10">
    <source>
        <dbReference type="ARBA" id="ARBA00023004"/>
    </source>
</evidence>
<comment type="cofactor">
    <cofactor evidence="13">
        <name>[2Fe-2S] cluster</name>
        <dbReference type="ChEBI" id="CHEBI:190135"/>
    </cofactor>
    <text evidence="13">Binds 1 [2Fe-2S] cluster. The cluster is coordinated with 3 cysteines and 1 arginine.</text>
</comment>
<dbReference type="eggNOG" id="COG0502">
    <property type="taxonomic scope" value="Bacteria"/>
</dbReference>
<sequence>MKLKRRLSFDPSFFLFLPLFAKNFLSLWKIVMLNLITQKILDGKAITREDISYIIAYDNVEELIFSSHKITLKFASRKFDSCSIINAKSGLCTEDCKWCAQSSHYKTNIAVYPLVNNEECLKEALHCEKKGVKRFSLVTSGRKPSPNELKEINLLLTYLKLNSKIALCASLGLLNKNDLKKLKESGLSRYHCNLESSENYFKNLCSTHKFSQKIAVIKAAKEVGLEVCSGGIIGMGESMEDRADLALTLRDLEIQSVPLNILHPIPGTPLENIPLLSDLEILKTVALFRFILPHAYLRLAGGRARLSEKTLRQALYAGINSAIVGDLLTTLGSDIDTDKKRFAEAGYEL</sequence>
<dbReference type="InterPro" id="IPR002684">
    <property type="entry name" value="Biotin_synth/BioAB"/>
</dbReference>
<feature type="binding site" evidence="13 14">
    <location>
        <position position="136"/>
    </location>
    <ligand>
        <name>[2Fe-2S] cluster</name>
        <dbReference type="ChEBI" id="CHEBI:190135"/>
    </ligand>
</feature>
<feature type="binding site" evidence="13 14">
    <location>
        <position position="298"/>
    </location>
    <ligand>
        <name>[2Fe-2S] cluster</name>
        <dbReference type="ChEBI" id="CHEBI:190135"/>
    </ligand>
</feature>
<protein>
    <recommendedName>
        <fullName evidence="3 13">Biotin synthase</fullName>
        <ecNumber evidence="3 13">2.8.1.6</ecNumber>
    </recommendedName>
</protein>
<comment type="function">
    <text evidence="13">Catalyzes the conversion of dethiobiotin (DTB) to biotin by the insertion of a sulfur atom into dethiobiotin via a radical-based mechanism.</text>
</comment>
<keyword evidence="8 13" id="KW-0479">Metal-binding</keyword>
<comment type="cofactor">
    <cofactor evidence="14">
        <name>[2Fe-2S] cluster</name>
        <dbReference type="ChEBI" id="CHEBI:190135"/>
    </cofactor>
    <text evidence="14">Binds 1 [2Fe-2S] cluster. The cluster is coordinated with 3 cysteines and 1 arginine.</text>
</comment>
<feature type="binding site" evidence="13 14">
    <location>
        <position position="228"/>
    </location>
    <ligand>
        <name>[2Fe-2S] cluster</name>
        <dbReference type="ChEBI" id="CHEBI:190135"/>
    </ligand>
</feature>
<dbReference type="SFLD" id="SFLDS00029">
    <property type="entry name" value="Radical_SAM"/>
    <property type="match status" value="1"/>
</dbReference>
<evidence type="ECO:0000256" key="3">
    <source>
        <dbReference type="ARBA" id="ARBA00012236"/>
    </source>
</evidence>
<comment type="caution">
    <text evidence="16">The sequence shown here is derived from an EMBL/GenBank/DDBJ whole genome shotgun (WGS) entry which is preliminary data.</text>
</comment>
<dbReference type="HOGENOM" id="CLU_033172_2_1_6"/>
<evidence type="ECO:0000256" key="4">
    <source>
        <dbReference type="ARBA" id="ARBA00022485"/>
    </source>
</evidence>
<dbReference type="Gene3D" id="3.20.20.70">
    <property type="entry name" value="Aldolase class I"/>
    <property type="match status" value="1"/>
</dbReference>
<evidence type="ECO:0000256" key="13">
    <source>
        <dbReference type="HAMAP-Rule" id="MF_01694"/>
    </source>
</evidence>
<dbReference type="AlphaFoldDB" id="E8LI28"/>
<evidence type="ECO:0000256" key="6">
    <source>
        <dbReference type="ARBA" id="ARBA00022691"/>
    </source>
</evidence>
<feature type="binding site" evidence="13 14">
    <location>
        <position position="96"/>
    </location>
    <ligand>
        <name>[4Fe-4S] cluster</name>
        <dbReference type="ChEBI" id="CHEBI:49883"/>
        <note>4Fe-4S-S-AdoMet</note>
    </ligand>
</feature>
<dbReference type="InterPro" id="IPR006638">
    <property type="entry name" value="Elp3/MiaA/NifB-like_rSAM"/>
</dbReference>
<comment type="pathway">
    <text evidence="1 13">Cofactor biosynthesis; biotin biosynthesis; biotin from 7,8-diaminononanoate: step 2/2.</text>
</comment>
<dbReference type="EMBL" id="AEVO01000013">
    <property type="protein sequence ID" value="EFY07850.1"/>
    <property type="molecule type" value="Genomic_DNA"/>
</dbReference>
<dbReference type="NCBIfam" id="TIGR00433">
    <property type="entry name" value="bioB"/>
    <property type="match status" value="1"/>
</dbReference>
<evidence type="ECO:0000256" key="12">
    <source>
        <dbReference type="ARBA" id="ARBA00051157"/>
    </source>
</evidence>
<dbReference type="GO" id="GO:0004076">
    <property type="term" value="F:biotin synthase activity"/>
    <property type="evidence" value="ECO:0007669"/>
    <property type="project" value="UniProtKB-UniRule"/>
</dbReference>
<dbReference type="Pfam" id="PF04055">
    <property type="entry name" value="Radical_SAM"/>
    <property type="match status" value="1"/>
</dbReference>
<dbReference type="Pfam" id="PF06968">
    <property type="entry name" value="BATS"/>
    <property type="match status" value="1"/>
</dbReference>
<dbReference type="SFLD" id="SFLDG01060">
    <property type="entry name" value="BATS_domain_containing"/>
    <property type="match status" value="1"/>
</dbReference>
<keyword evidence="10 13" id="KW-0408">Iron</keyword>
<keyword evidence="5 13" id="KW-0808">Transferase</keyword>
<proteinExistence type="inferred from homology"/>
<keyword evidence="9 13" id="KW-0093">Biotin biosynthesis</keyword>
<dbReference type="PROSITE" id="PS51918">
    <property type="entry name" value="RADICAL_SAM"/>
    <property type="match status" value="1"/>
</dbReference>
<feature type="binding site" evidence="13 14">
    <location>
        <position position="99"/>
    </location>
    <ligand>
        <name>[4Fe-4S] cluster</name>
        <dbReference type="ChEBI" id="CHEBI:49883"/>
        <note>4Fe-4S-S-AdoMet</note>
    </ligand>
</feature>
<evidence type="ECO:0000256" key="9">
    <source>
        <dbReference type="ARBA" id="ARBA00022756"/>
    </source>
</evidence>
<comment type="cofactor">
    <cofactor evidence="13 14">
        <name>[4Fe-4S] cluster</name>
        <dbReference type="ChEBI" id="CHEBI:49883"/>
    </cofactor>
    <text evidence="13 14">Binds 1 [4Fe-4S] cluster. The cluster is coordinated with 3 cysteines and an exchangeable S-adenosyl-L-methionine.</text>
</comment>
<dbReference type="InterPro" id="IPR013785">
    <property type="entry name" value="Aldolase_TIM"/>
</dbReference>
<evidence type="ECO:0000256" key="14">
    <source>
        <dbReference type="PIRSR" id="PIRSR001619-1"/>
    </source>
</evidence>
<dbReference type="GO" id="GO:0051537">
    <property type="term" value="F:2 iron, 2 sulfur cluster binding"/>
    <property type="evidence" value="ECO:0007669"/>
    <property type="project" value="UniProtKB-KW"/>
</dbReference>
<dbReference type="SFLD" id="SFLDG01278">
    <property type="entry name" value="biotin_synthase_like"/>
    <property type="match status" value="1"/>
</dbReference>
<evidence type="ECO:0000256" key="7">
    <source>
        <dbReference type="ARBA" id="ARBA00022714"/>
    </source>
</evidence>